<evidence type="ECO:0000313" key="3">
    <source>
        <dbReference type="Proteomes" id="UP000401717"/>
    </source>
</evidence>
<evidence type="ECO:0000313" key="1">
    <source>
        <dbReference type="EMBL" id="GJD58077.1"/>
    </source>
</evidence>
<reference evidence="1" key="2">
    <citation type="journal article" date="2021" name="Front. Microbiol.">
        <title>Comprehensive Comparative Genomics and Phenotyping of Methylobacterium Species.</title>
        <authorList>
            <person name="Alessa O."/>
            <person name="Ogura Y."/>
            <person name="Fujitani Y."/>
            <person name="Takami H."/>
            <person name="Hayashi T."/>
            <person name="Sahin N."/>
            <person name="Tani A."/>
        </authorList>
    </citation>
    <scope>NUCLEOTIDE SEQUENCE</scope>
    <source>
        <strain evidence="1">DSM 22415</strain>
    </source>
</reference>
<name>A0A564FRQ3_9HYPH</name>
<sequence>MAKVDYHRNALRILFILVKGSRPYSGEPVAGYDRVFEGETKVQALDFWVRYPDYLADELLSLYERTGERDHLGLAERIFAEEEPDLRRVPMLRRYFGAYEPLDTVLSMLKCRELVMPRSLRMQTGNDRHNFLVGPKARGLLDQVVTDLPELGWYDQRVDLVLRVADGRGGYELKARQHEQKEYHDAATGDLIPTTAERVRKRLRRLSEEA</sequence>
<evidence type="ECO:0000313" key="2">
    <source>
        <dbReference type="EMBL" id="VUF10498.1"/>
    </source>
</evidence>
<dbReference type="EMBL" id="CABFVH010000001">
    <property type="protein sequence ID" value="VUF10498.1"/>
    <property type="molecule type" value="Genomic_DNA"/>
</dbReference>
<dbReference type="EMBL" id="BPQI01000130">
    <property type="protein sequence ID" value="GJD58077.1"/>
    <property type="molecule type" value="Genomic_DNA"/>
</dbReference>
<reference evidence="2 3" key="1">
    <citation type="submission" date="2019-06" db="EMBL/GenBank/DDBJ databases">
        <authorList>
            <person name="Rodrigo-Torres L."/>
            <person name="Arahal R. D."/>
            <person name="Lucena T."/>
        </authorList>
    </citation>
    <scope>NUCLEOTIDE SEQUENCE [LARGE SCALE GENOMIC DNA]</scope>
    <source>
        <strain evidence="2 3">SW08-7</strain>
    </source>
</reference>
<dbReference type="Proteomes" id="UP001055303">
    <property type="component" value="Unassembled WGS sequence"/>
</dbReference>
<dbReference type="RefSeq" id="WP_144758807.1">
    <property type="nucleotide sequence ID" value="NZ_BPQI01000130.1"/>
</dbReference>
<evidence type="ECO:0000313" key="4">
    <source>
        <dbReference type="Proteomes" id="UP001055303"/>
    </source>
</evidence>
<reference evidence="1" key="3">
    <citation type="submission" date="2021-08" db="EMBL/GenBank/DDBJ databases">
        <authorList>
            <person name="Tani A."/>
            <person name="Ola A."/>
            <person name="Ogura Y."/>
            <person name="Katsura K."/>
            <person name="Hayashi T."/>
        </authorList>
    </citation>
    <scope>NUCLEOTIDE SEQUENCE</scope>
    <source>
        <strain evidence="1">DSM 22415</strain>
    </source>
</reference>
<dbReference type="Proteomes" id="UP000401717">
    <property type="component" value="Unassembled WGS sequence"/>
</dbReference>
<proteinExistence type="predicted"/>
<dbReference type="AlphaFoldDB" id="A0A564FRQ3"/>
<protein>
    <submittedName>
        <fullName evidence="2">Uncharacterized protein</fullName>
    </submittedName>
</protein>
<organism evidence="2 3">
    <name type="scientific">Methylobacterium dankookense</name>
    <dbReference type="NCBI Taxonomy" id="560405"/>
    <lineage>
        <taxon>Bacteria</taxon>
        <taxon>Pseudomonadati</taxon>
        <taxon>Pseudomonadota</taxon>
        <taxon>Alphaproteobacteria</taxon>
        <taxon>Hyphomicrobiales</taxon>
        <taxon>Methylobacteriaceae</taxon>
        <taxon>Methylobacterium</taxon>
    </lineage>
</organism>
<dbReference type="OrthoDB" id="3637315at2"/>
<gene>
    <name evidence="1" type="ORF">IFDJLNFL_3992</name>
    <name evidence="2" type="ORF">MTDSW087_00165</name>
</gene>
<accession>A0A564FRQ3</accession>
<keyword evidence="4" id="KW-1185">Reference proteome</keyword>